<name>A0A9Q5HSH5_SANBA</name>
<dbReference type="Proteomes" id="UP000757232">
    <property type="component" value="Unassembled WGS sequence"/>
</dbReference>
<dbReference type="GO" id="GO:0030687">
    <property type="term" value="C:preribosome, large subunit precursor"/>
    <property type="evidence" value="ECO:0007669"/>
    <property type="project" value="TreeGrafter"/>
</dbReference>
<dbReference type="GO" id="GO:0090730">
    <property type="term" value="C:Las1 complex"/>
    <property type="evidence" value="ECO:0007669"/>
    <property type="project" value="InterPro"/>
</dbReference>
<dbReference type="InterPro" id="IPR007174">
    <property type="entry name" value="Las1"/>
</dbReference>
<dbReference type="GO" id="GO:0004519">
    <property type="term" value="F:endonuclease activity"/>
    <property type="evidence" value="ECO:0007669"/>
    <property type="project" value="InterPro"/>
</dbReference>
<dbReference type="Pfam" id="PF04031">
    <property type="entry name" value="Las1"/>
    <property type="match status" value="1"/>
</dbReference>
<dbReference type="PANTHER" id="PTHR15002:SF0">
    <property type="entry name" value="RIBOSOMAL BIOGENESIS PROTEIN LAS1L"/>
    <property type="match status" value="1"/>
</dbReference>
<organism evidence="1 2">
    <name type="scientific">Sanghuangporus baumii</name>
    <name type="common">Phellinus baumii</name>
    <dbReference type="NCBI Taxonomy" id="108892"/>
    <lineage>
        <taxon>Eukaryota</taxon>
        <taxon>Fungi</taxon>
        <taxon>Dikarya</taxon>
        <taxon>Basidiomycota</taxon>
        <taxon>Agaricomycotina</taxon>
        <taxon>Agaricomycetes</taxon>
        <taxon>Hymenochaetales</taxon>
        <taxon>Hymenochaetaceae</taxon>
        <taxon>Sanghuangporus</taxon>
    </lineage>
</organism>
<accession>A0A9Q5HSH5</accession>
<evidence type="ECO:0000313" key="2">
    <source>
        <dbReference type="Proteomes" id="UP000757232"/>
    </source>
</evidence>
<keyword evidence="2" id="KW-1185">Reference proteome</keyword>
<gene>
    <name evidence="1" type="ORF">A7U60_g7822</name>
</gene>
<dbReference type="EMBL" id="LNZH02000211">
    <property type="protein sequence ID" value="OCB85196.1"/>
    <property type="molecule type" value="Genomic_DNA"/>
</dbReference>
<evidence type="ECO:0008006" key="3">
    <source>
        <dbReference type="Google" id="ProtNLM"/>
    </source>
</evidence>
<dbReference type="GO" id="GO:0000470">
    <property type="term" value="P:maturation of LSU-rRNA"/>
    <property type="evidence" value="ECO:0007669"/>
    <property type="project" value="TreeGrafter"/>
</dbReference>
<dbReference type="OrthoDB" id="10263222at2759"/>
<sequence>MKLPRRVPWASLSELDQVCSWMYADETDTDAKLKAMHRLSAWRAITPLPHALEAALSFLSSIILDQNYVVESYRQQDTLNGRFDFPTSINIPALNIRQSYATAIIRLVNGLVDPLQLGTYARSIASIAAQIGLPLWLVELRHAATHEDLPSLELLRTGAKESLTWLLHNYFLPILSVASVEESDPVVRLSPLHPLLKQYKSLMKTISRDASLKSQYKDELAKSIRDIERWIGEAKVASSAVIFKGWGANELDDGDENERWALERLSEALTERGGLVPVSTRKRLASNLKSPPVLPSPLNAIWSPLLLALKTSHPTLPVVLVSVIIDCLLHDPTSQNEGTSNRELSYELCLAAWAAWCVDDWETTAEDDSEDNSIPLKREDVVVNLVAALAIRADDRSGLRKGANALLDLLIRKDSQLEEISTSLLAAAQPTSSIASKDSWSDELQTMEERLNILISSASSTSLSNALDDFFAQTRSGESPVVSAASALQHRTTEMPVGWSQVSVETWRPCPIGVFKGVC</sequence>
<evidence type="ECO:0000313" key="1">
    <source>
        <dbReference type="EMBL" id="OCB85196.1"/>
    </source>
</evidence>
<comment type="caution">
    <text evidence="1">The sequence shown here is derived from an EMBL/GenBank/DDBJ whole genome shotgun (WGS) entry which is preliminary data.</text>
</comment>
<dbReference type="PANTHER" id="PTHR15002">
    <property type="entry name" value="RIBOSOMAL BIOGENESIS PROTEIN LAS1L"/>
    <property type="match status" value="1"/>
</dbReference>
<proteinExistence type="predicted"/>
<dbReference type="GO" id="GO:0000460">
    <property type="term" value="P:maturation of 5.8S rRNA"/>
    <property type="evidence" value="ECO:0007669"/>
    <property type="project" value="TreeGrafter"/>
</dbReference>
<reference evidence="1" key="1">
    <citation type="submission" date="2016-06" db="EMBL/GenBank/DDBJ databases">
        <title>Draft Genome sequence of the fungus Inonotus baumii.</title>
        <authorList>
            <person name="Zhu H."/>
            <person name="Lin W."/>
        </authorList>
    </citation>
    <scope>NUCLEOTIDE SEQUENCE</scope>
    <source>
        <strain evidence="1">821</strain>
    </source>
</reference>
<dbReference type="AlphaFoldDB" id="A0A9Q5HSH5"/>
<protein>
    <recommendedName>
        <fullName evidence="3">Las1-domain-containing protein</fullName>
    </recommendedName>
</protein>